<sequence length="319" mass="34546">MRVLLTGSSGWLGRYLAPLLRRSGHHCVGLDVVGGPDTDVIGSVADRALIDRIFGEHGIEAVIHGGALHKPDIVRFPVQSFVDTNVTGTLNLLEAAARAGHDRFVFTSTTSLMITQAIRDEDGDKAVWLTEATGPLAPRNIYGVTKLAAEGLCRLYSADHGLNAIVLRTGRFFPEEDDTHRALSGENMKANEFLNRRLTVEDAAAAHLAALERAPNIGHDIFIVSAATPFTPDEAAELKADAPSLIVRHFPDAAKLYAARGWSLPQSIGRVYDAGHMERRLGYRCPTDFAAILDALRSGTEMPFAHDADYVSPMISRAS</sequence>
<accession>A0A5D9CHD8</accession>
<dbReference type="Proteomes" id="UP000322077">
    <property type="component" value="Unassembled WGS sequence"/>
</dbReference>
<dbReference type="InterPro" id="IPR001509">
    <property type="entry name" value="Epimerase_deHydtase"/>
</dbReference>
<dbReference type="AlphaFoldDB" id="A0A5D9CHD8"/>
<reference evidence="2 3" key="1">
    <citation type="submission" date="2019-08" db="EMBL/GenBank/DDBJ databases">
        <authorList>
            <person name="Wang G."/>
            <person name="Xu Z."/>
        </authorList>
    </citation>
    <scope>NUCLEOTIDE SEQUENCE [LARGE SCALE GENOMIC DNA]</scope>
    <source>
        <strain evidence="2 3">ZX</strain>
    </source>
</reference>
<protein>
    <submittedName>
        <fullName evidence="2">NAD(P)-dependent oxidoreductase</fullName>
    </submittedName>
</protein>
<dbReference type="SUPFAM" id="SSF51735">
    <property type="entry name" value="NAD(P)-binding Rossmann-fold domains"/>
    <property type="match status" value="1"/>
</dbReference>
<evidence type="ECO:0000313" key="2">
    <source>
        <dbReference type="EMBL" id="TZG29531.1"/>
    </source>
</evidence>
<dbReference type="RefSeq" id="WP_149521187.1">
    <property type="nucleotide sequence ID" value="NZ_VTOU01000001.1"/>
</dbReference>
<dbReference type="Gene3D" id="3.40.50.720">
    <property type="entry name" value="NAD(P)-binding Rossmann-like Domain"/>
    <property type="match status" value="1"/>
</dbReference>
<evidence type="ECO:0000313" key="3">
    <source>
        <dbReference type="Proteomes" id="UP000322077"/>
    </source>
</evidence>
<keyword evidence="3" id="KW-1185">Reference proteome</keyword>
<proteinExistence type="predicted"/>
<gene>
    <name evidence="2" type="ORF">FYJ91_05260</name>
</gene>
<comment type="caution">
    <text evidence="2">The sequence shown here is derived from an EMBL/GenBank/DDBJ whole genome shotgun (WGS) entry which is preliminary data.</text>
</comment>
<name>A0A5D9CHD8_9SPHN</name>
<dbReference type="PANTHER" id="PTHR43245">
    <property type="entry name" value="BIFUNCTIONAL POLYMYXIN RESISTANCE PROTEIN ARNA"/>
    <property type="match status" value="1"/>
</dbReference>
<dbReference type="InterPro" id="IPR036291">
    <property type="entry name" value="NAD(P)-bd_dom_sf"/>
</dbReference>
<evidence type="ECO:0000259" key="1">
    <source>
        <dbReference type="Pfam" id="PF01370"/>
    </source>
</evidence>
<dbReference type="Pfam" id="PF01370">
    <property type="entry name" value="Epimerase"/>
    <property type="match status" value="1"/>
</dbReference>
<dbReference type="EMBL" id="VTOU01000001">
    <property type="protein sequence ID" value="TZG29531.1"/>
    <property type="molecule type" value="Genomic_DNA"/>
</dbReference>
<dbReference type="InterPro" id="IPR050177">
    <property type="entry name" value="Lipid_A_modif_metabolic_enz"/>
</dbReference>
<organism evidence="2 3">
    <name type="scientific">Sphingomonas montanisoli</name>
    <dbReference type="NCBI Taxonomy" id="2606412"/>
    <lineage>
        <taxon>Bacteria</taxon>
        <taxon>Pseudomonadati</taxon>
        <taxon>Pseudomonadota</taxon>
        <taxon>Alphaproteobacteria</taxon>
        <taxon>Sphingomonadales</taxon>
        <taxon>Sphingomonadaceae</taxon>
        <taxon>Sphingomonas</taxon>
    </lineage>
</organism>
<feature type="domain" description="NAD-dependent epimerase/dehydratase" evidence="1">
    <location>
        <begin position="3"/>
        <end position="181"/>
    </location>
</feature>
<dbReference type="PANTHER" id="PTHR43245:SF54">
    <property type="entry name" value="BLL0593 PROTEIN"/>
    <property type="match status" value="1"/>
</dbReference>